<evidence type="ECO:0000256" key="5">
    <source>
        <dbReference type="SAM" id="Phobius"/>
    </source>
</evidence>
<evidence type="ECO:0000313" key="8">
    <source>
        <dbReference type="Proteomes" id="UP000248168"/>
    </source>
</evidence>
<organism evidence="7 8">
    <name type="scientific">Nitrospira lenta</name>
    <dbReference type="NCBI Taxonomy" id="1436998"/>
    <lineage>
        <taxon>Bacteria</taxon>
        <taxon>Pseudomonadati</taxon>
        <taxon>Nitrospirota</taxon>
        <taxon>Nitrospiria</taxon>
        <taxon>Nitrospirales</taxon>
        <taxon>Nitrospiraceae</taxon>
        <taxon>Nitrospira</taxon>
    </lineage>
</organism>
<dbReference type="OrthoDB" id="9811281at2"/>
<reference evidence="8" key="1">
    <citation type="submission" date="2018-04" db="EMBL/GenBank/DDBJ databases">
        <authorList>
            <person name="Lucker S."/>
            <person name="Sakoula D."/>
        </authorList>
    </citation>
    <scope>NUCLEOTIDE SEQUENCE [LARGE SCALE GENOMIC DNA]</scope>
</reference>
<feature type="transmembrane region" description="Helical" evidence="5">
    <location>
        <begin position="35"/>
        <end position="54"/>
    </location>
</feature>
<evidence type="ECO:0000259" key="6">
    <source>
        <dbReference type="PROSITE" id="PS51007"/>
    </source>
</evidence>
<dbReference type="InterPro" id="IPR036909">
    <property type="entry name" value="Cyt_c-like_dom_sf"/>
</dbReference>
<dbReference type="GO" id="GO:0009055">
    <property type="term" value="F:electron transfer activity"/>
    <property type="evidence" value="ECO:0007669"/>
    <property type="project" value="InterPro"/>
</dbReference>
<dbReference type="InParanoid" id="A0A330L145"/>
<proteinExistence type="predicted"/>
<evidence type="ECO:0000256" key="4">
    <source>
        <dbReference type="PROSITE-ProRule" id="PRU00433"/>
    </source>
</evidence>
<name>A0A330L145_9BACT</name>
<keyword evidence="5" id="KW-1133">Transmembrane helix</keyword>
<protein>
    <recommendedName>
        <fullName evidence="6">Cytochrome c domain-containing protein</fullName>
    </recommendedName>
</protein>
<dbReference type="SUPFAM" id="SSF46626">
    <property type="entry name" value="Cytochrome c"/>
    <property type="match status" value="1"/>
</dbReference>
<accession>A0A330L145</accession>
<evidence type="ECO:0000256" key="2">
    <source>
        <dbReference type="ARBA" id="ARBA00022723"/>
    </source>
</evidence>
<dbReference type="GO" id="GO:0046872">
    <property type="term" value="F:metal ion binding"/>
    <property type="evidence" value="ECO:0007669"/>
    <property type="project" value="UniProtKB-KW"/>
</dbReference>
<keyword evidence="2 4" id="KW-0479">Metal-binding</keyword>
<keyword evidence="8" id="KW-1185">Reference proteome</keyword>
<feature type="transmembrane region" description="Helical" evidence="5">
    <location>
        <begin position="5"/>
        <end position="23"/>
    </location>
</feature>
<feature type="domain" description="Cytochrome c" evidence="6">
    <location>
        <begin position="134"/>
        <end position="231"/>
    </location>
</feature>
<keyword evidence="1 4" id="KW-0349">Heme</keyword>
<dbReference type="InterPro" id="IPR009056">
    <property type="entry name" value="Cyt_c-like_dom"/>
</dbReference>
<evidence type="ECO:0000256" key="3">
    <source>
        <dbReference type="ARBA" id="ARBA00023004"/>
    </source>
</evidence>
<dbReference type="Gene3D" id="1.10.760.10">
    <property type="entry name" value="Cytochrome c-like domain"/>
    <property type="match status" value="1"/>
</dbReference>
<gene>
    <name evidence="7" type="ORF">NITLEN_10577</name>
</gene>
<sequence>MGGSLVRPVVLILLMYVFLKFVVPNIPGSAPLPSSLIFLYLMLTTTGIVIFATLSRESKDAFFAPILNFLTGENIGAMQAARYGFLILFPLLVGWQTYGSTATSDAPPAENRTIHPAPPGEYTGLSNPVSKTPENIMQGKGFYAAFCSPCHGGKFDGKGPAARGFNPPPANFSDPTTIAMLQESYLFWRIKKGGVGLPIEGMPWKSAMPRWEVELPDEWIWKIIMGEYDGAHQSPRTWE</sequence>
<keyword evidence="3 4" id="KW-0408">Iron</keyword>
<dbReference type="Pfam" id="PF13442">
    <property type="entry name" value="Cytochrome_CBB3"/>
    <property type="match status" value="1"/>
</dbReference>
<dbReference type="EMBL" id="OUNR01000001">
    <property type="protein sequence ID" value="SPP63491.1"/>
    <property type="molecule type" value="Genomic_DNA"/>
</dbReference>
<keyword evidence="5" id="KW-0812">Transmembrane</keyword>
<dbReference type="GO" id="GO:0020037">
    <property type="term" value="F:heme binding"/>
    <property type="evidence" value="ECO:0007669"/>
    <property type="project" value="InterPro"/>
</dbReference>
<dbReference type="AlphaFoldDB" id="A0A330L145"/>
<dbReference type="RefSeq" id="WP_121988015.1">
    <property type="nucleotide sequence ID" value="NZ_OUNR01000001.1"/>
</dbReference>
<keyword evidence="5" id="KW-0472">Membrane</keyword>
<dbReference type="PROSITE" id="PS51007">
    <property type="entry name" value="CYTC"/>
    <property type="match status" value="1"/>
</dbReference>
<dbReference type="Proteomes" id="UP000248168">
    <property type="component" value="Unassembled WGS sequence"/>
</dbReference>
<evidence type="ECO:0000313" key="7">
    <source>
        <dbReference type="EMBL" id="SPP63491.1"/>
    </source>
</evidence>
<evidence type="ECO:0000256" key="1">
    <source>
        <dbReference type="ARBA" id="ARBA00022617"/>
    </source>
</evidence>